<dbReference type="EMBL" id="JBGBPQ010000001">
    <property type="protein sequence ID" value="KAL1529295.1"/>
    <property type="molecule type" value="Genomic_DNA"/>
</dbReference>
<feature type="transmembrane region" description="Helical" evidence="1">
    <location>
        <begin position="56"/>
        <end position="76"/>
    </location>
</feature>
<feature type="transmembrane region" description="Helical" evidence="1">
    <location>
        <begin position="269"/>
        <end position="290"/>
    </location>
</feature>
<evidence type="ECO:0000313" key="3">
    <source>
        <dbReference type="Proteomes" id="UP001515480"/>
    </source>
</evidence>
<keyword evidence="1" id="KW-1133">Transmembrane helix</keyword>
<evidence type="ECO:0000256" key="1">
    <source>
        <dbReference type="SAM" id="Phobius"/>
    </source>
</evidence>
<evidence type="ECO:0000313" key="2">
    <source>
        <dbReference type="EMBL" id="KAL1529295.1"/>
    </source>
</evidence>
<reference evidence="2 3" key="1">
    <citation type="journal article" date="2024" name="Science">
        <title>Giant polyketide synthase enzymes in the biosynthesis of giant marine polyether toxins.</title>
        <authorList>
            <person name="Fallon T.R."/>
            <person name="Shende V.V."/>
            <person name="Wierzbicki I.H."/>
            <person name="Pendleton A.L."/>
            <person name="Watervoot N.F."/>
            <person name="Auber R.P."/>
            <person name="Gonzalez D.J."/>
            <person name="Wisecaver J.H."/>
            <person name="Moore B.S."/>
        </authorList>
    </citation>
    <scope>NUCLEOTIDE SEQUENCE [LARGE SCALE GENOMIC DNA]</scope>
    <source>
        <strain evidence="2 3">12B1</strain>
    </source>
</reference>
<accession>A0AB34K5C6</accession>
<feature type="transmembrane region" description="Helical" evidence="1">
    <location>
        <begin position="224"/>
        <end position="249"/>
    </location>
</feature>
<keyword evidence="1" id="KW-0472">Membrane</keyword>
<gene>
    <name evidence="2" type="ORF">AB1Y20_000249</name>
</gene>
<name>A0AB34K5C6_PRYPA</name>
<feature type="transmembrane region" description="Helical" evidence="1">
    <location>
        <begin position="125"/>
        <end position="142"/>
    </location>
</feature>
<proteinExistence type="predicted"/>
<comment type="caution">
    <text evidence="2">The sequence shown here is derived from an EMBL/GenBank/DDBJ whole genome shotgun (WGS) entry which is preliminary data.</text>
</comment>
<keyword evidence="3" id="KW-1185">Reference proteome</keyword>
<sequence length="302" mass="32865">MAPIAIPLRYVAAAAAVFQTASMLSTYAACVITSRCPPLPHVPTISNTWDTPPGSYLSRFSLSVVALVFTAMQFALWLPTGPLPHFRLHRVIGCFATFCLSWVGAICDETWPACRGNRPLHIGSALSFFIVYNINMLAFSFAHTGRARAAMAIPALTSTASKLRWLAFVPPVVPVDQTLLALVEWADTFLVMGWTVGVLWLQRADLTCYLFTQQPSAPLLVCSVRHITAAVLALFSGTLLVCTCLYFRAGGTSWPYISDLFVYPPADWISRWAIELAGSLAILGHFLLYLMDAASAPSSSAI</sequence>
<protein>
    <submittedName>
        <fullName evidence="2">Uncharacterized protein</fullName>
    </submittedName>
</protein>
<feature type="transmembrane region" description="Helical" evidence="1">
    <location>
        <begin position="88"/>
        <end position="105"/>
    </location>
</feature>
<dbReference type="Proteomes" id="UP001515480">
    <property type="component" value="Unassembled WGS sequence"/>
</dbReference>
<dbReference type="AlphaFoldDB" id="A0AB34K5C6"/>
<keyword evidence="1" id="KW-0812">Transmembrane</keyword>
<organism evidence="2 3">
    <name type="scientific">Prymnesium parvum</name>
    <name type="common">Toxic golden alga</name>
    <dbReference type="NCBI Taxonomy" id="97485"/>
    <lineage>
        <taxon>Eukaryota</taxon>
        <taxon>Haptista</taxon>
        <taxon>Haptophyta</taxon>
        <taxon>Prymnesiophyceae</taxon>
        <taxon>Prymnesiales</taxon>
        <taxon>Prymnesiaceae</taxon>
        <taxon>Prymnesium</taxon>
    </lineage>
</organism>
<feature type="transmembrane region" description="Helical" evidence="1">
    <location>
        <begin position="189"/>
        <end position="212"/>
    </location>
</feature>